<dbReference type="Proteomes" id="UP000294947">
    <property type="component" value="Unassembled WGS sequence"/>
</dbReference>
<dbReference type="Gene3D" id="1.10.260.40">
    <property type="entry name" value="lambda repressor-like DNA-binding domains"/>
    <property type="match status" value="1"/>
</dbReference>
<comment type="caution">
    <text evidence="2">The sequence shown here is derived from an EMBL/GenBank/DDBJ whole genome shotgun (WGS) entry which is preliminary data.</text>
</comment>
<dbReference type="InterPro" id="IPR010982">
    <property type="entry name" value="Lambda_DNA-bd_dom_sf"/>
</dbReference>
<keyword evidence="3" id="KW-1185">Reference proteome</keyword>
<evidence type="ECO:0000259" key="1">
    <source>
        <dbReference type="PROSITE" id="PS50943"/>
    </source>
</evidence>
<dbReference type="SUPFAM" id="SSF47413">
    <property type="entry name" value="lambda repressor-like DNA-binding domains"/>
    <property type="match status" value="1"/>
</dbReference>
<dbReference type="AlphaFoldDB" id="A0A4R4Y3E4"/>
<gene>
    <name evidence="2" type="ORF">E1288_38530</name>
</gene>
<proteinExistence type="predicted"/>
<evidence type="ECO:0000313" key="3">
    <source>
        <dbReference type="Proteomes" id="UP000294947"/>
    </source>
</evidence>
<name>A0A4R4Y3E4_9PSEU</name>
<evidence type="ECO:0000313" key="2">
    <source>
        <dbReference type="EMBL" id="TDD38586.1"/>
    </source>
</evidence>
<dbReference type="PROSITE" id="PS50943">
    <property type="entry name" value="HTH_CROC1"/>
    <property type="match status" value="1"/>
</dbReference>
<feature type="domain" description="HTH cro/C1-type" evidence="1">
    <location>
        <begin position="12"/>
        <end position="65"/>
    </location>
</feature>
<dbReference type="SMART" id="SM00530">
    <property type="entry name" value="HTH_XRE"/>
    <property type="match status" value="1"/>
</dbReference>
<dbReference type="OrthoDB" id="5184419at2"/>
<dbReference type="Pfam" id="PF13560">
    <property type="entry name" value="HTH_31"/>
    <property type="match status" value="1"/>
</dbReference>
<dbReference type="CDD" id="cd00093">
    <property type="entry name" value="HTH_XRE"/>
    <property type="match status" value="1"/>
</dbReference>
<dbReference type="EMBL" id="SMKW01000085">
    <property type="protein sequence ID" value="TDD38586.1"/>
    <property type="molecule type" value="Genomic_DNA"/>
</dbReference>
<dbReference type="SUPFAM" id="SSF48452">
    <property type="entry name" value="TPR-like"/>
    <property type="match status" value="1"/>
</dbReference>
<dbReference type="GO" id="GO:0003677">
    <property type="term" value="F:DNA binding"/>
    <property type="evidence" value="ECO:0007669"/>
    <property type="project" value="InterPro"/>
</dbReference>
<dbReference type="InterPro" id="IPR001387">
    <property type="entry name" value="Cro/C1-type_HTH"/>
</dbReference>
<sequence length="425" mass="46076">MTEQPTLFGAELRRLRTAAGLSLTRMAALLHYSKGYVSKIETGGKRPTPDFARRCDSLLEAGGELASLVPARSSEASLPEVNGDGEVWLMGLDSGGKSWFRPMDRRQVLAAGAASVLAFGMGGGHAIAEDGTVSTFRTMFDQFRTLGQTASPSVVLPALIAQTHTLRELAAQSRRPKLRGELFALNSRYAEFAGWMAQESGNDQAALWWTDRAVELAEAGEDRTLAAYSLVRRALVAMYQRNAQHTIDLSRQAQSSATTARIRGLAALHEAQGHALASDYDACMRALDHAREMLSTSQPEAGPVLGTTNLTDPVEMIHGWCLHDLGRIHAATAVLDREVQRLSPQALRSQARYGVRRALAHASAGDIDHACALVGQILGVVDTVGSATIITDLRQLSHVLARHHRVRSVRELQPRLITSLHNQSS</sequence>
<dbReference type="InterPro" id="IPR011990">
    <property type="entry name" value="TPR-like_helical_dom_sf"/>
</dbReference>
<accession>A0A4R4Y3E4</accession>
<reference evidence="2 3" key="1">
    <citation type="submission" date="2019-03" db="EMBL/GenBank/DDBJ databases">
        <title>Draft genome sequences of novel Actinobacteria.</title>
        <authorList>
            <person name="Sahin N."/>
            <person name="Ay H."/>
            <person name="Saygin H."/>
        </authorList>
    </citation>
    <scope>NUCLEOTIDE SEQUENCE [LARGE SCALE GENOMIC DNA]</scope>
    <source>
        <strain evidence="2 3">7K502</strain>
    </source>
</reference>
<organism evidence="2 3">
    <name type="scientific">Saccharopolyspora elongata</name>
    <dbReference type="NCBI Taxonomy" id="2530387"/>
    <lineage>
        <taxon>Bacteria</taxon>
        <taxon>Bacillati</taxon>
        <taxon>Actinomycetota</taxon>
        <taxon>Actinomycetes</taxon>
        <taxon>Pseudonocardiales</taxon>
        <taxon>Pseudonocardiaceae</taxon>
        <taxon>Saccharopolyspora</taxon>
    </lineage>
</organism>
<protein>
    <submittedName>
        <fullName evidence="2">XRE family transcriptional regulator</fullName>
    </submittedName>
</protein>